<evidence type="ECO:0000256" key="3">
    <source>
        <dbReference type="ARBA" id="ARBA00023002"/>
    </source>
</evidence>
<accession>A0A0D2J935</accession>
<dbReference type="InterPro" id="IPR051687">
    <property type="entry name" value="Peroxisomal_Beta-Oxidation"/>
</dbReference>
<dbReference type="OrthoDB" id="47007at2759"/>
<dbReference type="InterPro" id="IPR036291">
    <property type="entry name" value="NAD(P)-bd_dom_sf"/>
</dbReference>
<dbReference type="Gene3D" id="3.40.50.720">
    <property type="entry name" value="NAD(P)-binding Rossmann-like Domain"/>
    <property type="match status" value="1"/>
</dbReference>
<evidence type="ECO:0000256" key="4">
    <source>
        <dbReference type="RuleBase" id="RU000363"/>
    </source>
</evidence>
<dbReference type="AlphaFoldDB" id="A0A0D2J935"/>
<dbReference type="Pfam" id="PF00106">
    <property type="entry name" value="adh_short"/>
    <property type="match status" value="1"/>
</dbReference>
<dbReference type="Proteomes" id="UP000053617">
    <property type="component" value="Unassembled WGS sequence"/>
</dbReference>
<evidence type="ECO:0000256" key="2">
    <source>
        <dbReference type="ARBA" id="ARBA00022857"/>
    </source>
</evidence>
<evidence type="ECO:0008006" key="7">
    <source>
        <dbReference type="Google" id="ProtNLM"/>
    </source>
</evidence>
<evidence type="ECO:0000313" key="5">
    <source>
        <dbReference type="EMBL" id="KIX05630.1"/>
    </source>
</evidence>
<dbReference type="PANTHER" id="PTHR45024">
    <property type="entry name" value="DEHYDROGENASES, SHORT CHAIN"/>
    <property type="match status" value="1"/>
</dbReference>
<dbReference type="STRING" id="1442369.A0A0D2J935"/>
<comment type="similarity">
    <text evidence="1 4">Belongs to the short-chain dehydrogenases/reductases (SDR) family.</text>
</comment>
<organism evidence="5 6">
    <name type="scientific">Rhinocladiella mackenziei CBS 650.93</name>
    <dbReference type="NCBI Taxonomy" id="1442369"/>
    <lineage>
        <taxon>Eukaryota</taxon>
        <taxon>Fungi</taxon>
        <taxon>Dikarya</taxon>
        <taxon>Ascomycota</taxon>
        <taxon>Pezizomycotina</taxon>
        <taxon>Eurotiomycetes</taxon>
        <taxon>Chaetothyriomycetidae</taxon>
        <taxon>Chaetothyriales</taxon>
        <taxon>Herpotrichiellaceae</taxon>
        <taxon>Rhinocladiella</taxon>
    </lineage>
</organism>
<reference evidence="5 6" key="1">
    <citation type="submission" date="2015-01" db="EMBL/GenBank/DDBJ databases">
        <title>The Genome Sequence of Rhinocladiella mackenzie CBS 650.93.</title>
        <authorList>
            <consortium name="The Broad Institute Genomics Platform"/>
            <person name="Cuomo C."/>
            <person name="de Hoog S."/>
            <person name="Gorbushina A."/>
            <person name="Stielow B."/>
            <person name="Teixiera M."/>
            <person name="Abouelleil A."/>
            <person name="Chapman S.B."/>
            <person name="Priest M."/>
            <person name="Young S.K."/>
            <person name="Wortman J."/>
            <person name="Nusbaum C."/>
            <person name="Birren B."/>
        </authorList>
    </citation>
    <scope>NUCLEOTIDE SEQUENCE [LARGE SCALE GENOMIC DNA]</scope>
    <source>
        <strain evidence="5 6">CBS 650.93</strain>
    </source>
</reference>
<dbReference type="InterPro" id="IPR002347">
    <property type="entry name" value="SDR_fam"/>
</dbReference>
<gene>
    <name evidence="5" type="ORF">Z518_03602</name>
</gene>
<keyword evidence="3" id="KW-0560">Oxidoreductase</keyword>
<dbReference type="PRINTS" id="PR00081">
    <property type="entry name" value="GDHRDH"/>
</dbReference>
<protein>
    <recommendedName>
        <fullName evidence="7">3-oxoacyl-[acyl-carrier-protein] reductase</fullName>
    </recommendedName>
</protein>
<evidence type="ECO:0000313" key="6">
    <source>
        <dbReference type="Proteomes" id="UP000053617"/>
    </source>
</evidence>
<dbReference type="SUPFAM" id="SSF51735">
    <property type="entry name" value="NAD(P)-binding Rossmann-fold domains"/>
    <property type="match status" value="1"/>
</dbReference>
<evidence type="ECO:0000256" key="1">
    <source>
        <dbReference type="ARBA" id="ARBA00006484"/>
    </source>
</evidence>
<dbReference type="HOGENOM" id="CLU_010194_14_0_1"/>
<dbReference type="EMBL" id="KN847477">
    <property type="protein sequence ID" value="KIX05630.1"/>
    <property type="molecule type" value="Genomic_DNA"/>
</dbReference>
<sequence>MTTTDELRFDGRVAIVTGAGRGMGYHHAHLLAQRGASVVLVDLNEKTATEAEAKMTAQGLKVKACVGDVRKPESIENIVKTAIDSFGRIDILVNNAGTGGWKAFTDWTREEIYDQMEVHCIGPCLLSQACWPYMAKQKYGRIVVVLSSSMFGMYGHIPYTAAKAGALGLAINMAYEGQQHGIKVNGLDQAAGTELLKEAMGNGPVKDWILENLRPEDPAATCAYLCHESCPVSGDYITAAGKGFSRYFFGGIVGHSSDVPLTPELVRDSFYKLSDLSDYIVMKSGSQASDFIAKRHGLDSLAGLDVIPESKK</sequence>
<name>A0A0D2J935_9EURO</name>
<dbReference type="GO" id="GO:0016491">
    <property type="term" value="F:oxidoreductase activity"/>
    <property type="evidence" value="ECO:0007669"/>
    <property type="project" value="UniProtKB-KW"/>
</dbReference>
<keyword evidence="6" id="KW-1185">Reference proteome</keyword>
<dbReference type="PRINTS" id="PR00080">
    <property type="entry name" value="SDRFAMILY"/>
</dbReference>
<dbReference type="GeneID" id="25291673"/>
<dbReference type="VEuPathDB" id="FungiDB:Z518_03602"/>
<proteinExistence type="inferred from homology"/>
<dbReference type="RefSeq" id="XP_013272766.1">
    <property type="nucleotide sequence ID" value="XM_013417312.1"/>
</dbReference>
<dbReference type="InterPro" id="IPR020904">
    <property type="entry name" value="Sc_DH/Rdtase_CS"/>
</dbReference>
<keyword evidence="2" id="KW-0521">NADP</keyword>
<dbReference type="PROSITE" id="PS00061">
    <property type="entry name" value="ADH_SHORT"/>
    <property type="match status" value="1"/>
</dbReference>
<dbReference type="PANTHER" id="PTHR45024:SF2">
    <property type="entry name" value="SCP2 DOMAIN-CONTAINING PROTEIN"/>
    <property type="match status" value="1"/>
</dbReference>